<feature type="compositionally biased region" description="Basic and acidic residues" evidence="2">
    <location>
        <begin position="387"/>
        <end position="401"/>
    </location>
</feature>
<dbReference type="OrthoDB" id="9806585at2"/>
<protein>
    <submittedName>
        <fullName evidence="3">Crotonobetainyl-CoA:carnitine CoA-transferase CaiB</fullName>
    </submittedName>
</protein>
<dbReference type="GO" id="GO:0008410">
    <property type="term" value="F:CoA-transferase activity"/>
    <property type="evidence" value="ECO:0007669"/>
    <property type="project" value="TreeGrafter"/>
</dbReference>
<feature type="region of interest" description="Disordered" evidence="2">
    <location>
        <begin position="361"/>
        <end position="401"/>
    </location>
</feature>
<dbReference type="RefSeq" id="WP_093147847.1">
    <property type="nucleotide sequence ID" value="NZ_FNBW01000001.1"/>
</dbReference>
<dbReference type="Proteomes" id="UP000198615">
    <property type="component" value="Unassembled WGS sequence"/>
</dbReference>
<dbReference type="InterPro" id="IPR050483">
    <property type="entry name" value="CoA-transferase_III_domain"/>
</dbReference>
<name>A0A8G2BFZ0_9PROT</name>
<evidence type="ECO:0000313" key="4">
    <source>
        <dbReference type="Proteomes" id="UP000198615"/>
    </source>
</evidence>
<comment type="caution">
    <text evidence="3">The sequence shown here is derived from an EMBL/GenBank/DDBJ whole genome shotgun (WGS) entry which is preliminary data.</text>
</comment>
<dbReference type="EMBL" id="FNBW01000001">
    <property type="protein sequence ID" value="SDF15298.1"/>
    <property type="molecule type" value="Genomic_DNA"/>
</dbReference>
<gene>
    <name evidence="3" type="ORF">SAMN05660686_00478</name>
</gene>
<dbReference type="Gene3D" id="3.30.1540.10">
    <property type="entry name" value="formyl-coa transferase, domain 3"/>
    <property type="match status" value="1"/>
</dbReference>
<evidence type="ECO:0000313" key="3">
    <source>
        <dbReference type="EMBL" id="SDF15298.1"/>
    </source>
</evidence>
<evidence type="ECO:0000256" key="1">
    <source>
        <dbReference type="ARBA" id="ARBA00022679"/>
    </source>
</evidence>
<dbReference type="SUPFAM" id="SSF89796">
    <property type="entry name" value="CoA-transferase family III (CaiB/BaiF)"/>
    <property type="match status" value="1"/>
</dbReference>
<evidence type="ECO:0000256" key="2">
    <source>
        <dbReference type="SAM" id="MobiDB-lite"/>
    </source>
</evidence>
<dbReference type="AlphaFoldDB" id="A0A8G2BFZ0"/>
<dbReference type="PANTHER" id="PTHR48207">
    <property type="entry name" value="SUCCINATE--HYDROXYMETHYLGLUTARATE COA-TRANSFERASE"/>
    <property type="match status" value="1"/>
</dbReference>
<keyword evidence="1 3" id="KW-0808">Transferase</keyword>
<dbReference type="InterPro" id="IPR023606">
    <property type="entry name" value="CoA-Trfase_III_dom_1_sf"/>
</dbReference>
<keyword evidence="4" id="KW-1185">Reference proteome</keyword>
<sequence length="401" mass="42948">MTDPKLPLDDLPQAPKGAPFDLLEGVRVLDLTTSIAGPYATLLLADYGADVVKIERPGSGDDARAWGPPFLDGDSLWFMSVNRNKRSVAVDYTADPGRTLFEKLVSAADVVVLNQVPRVQEKLKTDAATLQALNPGLIVASVTGFGLTGERKDKPCYDLIAEGYSGVMDLTGEPDSPPQKVGTPAADLLAGHDLALAVAAALVRKGRTGQGAVVDVSMVESMTRFMVPRIASYLGSGEVPARSGARDSVIAIYQVFDTADDPMTLGLGNDAIWQRFWQAVGNPKRGEDPATATNAGRREVRAELVAEIQAILKTRPRAAWLDLFDANKVPAGPIQRVDEVCADRHLYERGFLYTIAREGKSPSPQVGTGVQIDGRANAPRRAPPDLGAHETDIRADWLGES</sequence>
<reference evidence="3 4" key="1">
    <citation type="submission" date="2016-10" db="EMBL/GenBank/DDBJ databases">
        <authorList>
            <person name="Varghese N."/>
            <person name="Submissions S."/>
        </authorList>
    </citation>
    <scope>NUCLEOTIDE SEQUENCE [LARGE SCALE GENOMIC DNA]</scope>
    <source>
        <strain evidence="3 4">DSM 18839</strain>
    </source>
</reference>
<organism evidence="3 4">
    <name type="scientific">Thalassobaculum litoreum DSM 18839</name>
    <dbReference type="NCBI Taxonomy" id="1123362"/>
    <lineage>
        <taxon>Bacteria</taxon>
        <taxon>Pseudomonadati</taxon>
        <taxon>Pseudomonadota</taxon>
        <taxon>Alphaproteobacteria</taxon>
        <taxon>Rhodospirillales</taxon>
        <taxon>Thalassobaculaceae</taxon>
        <taxon>Thalassobaculum</taxon>
    </lineage>
</organism>
<dbReference type="Gene3D" id="3.40.50.10540">
    <property type="entry name" value="Crotonobetainyl-coa:carnitine coa-transferase, domain 1"/>
    <property type="match status" value="1"/>
</dbReference>
<dbReference type="InterPro" id="IPR003673">
    <property type="entry name" value="CoA-Trfase_fam_III"/>
</dbReference>
<proteinExistence type="predicted"/>
<dbReference type="Pfam" id="PF02515">
    <property type="entry name" value="CoA_transf_3"/>
    <property type="match status" value="1"/>
</dbReference>
<accession>A0A8G2BFZ0</accession>
<dbReference type="InterPro" id="IPR044855">
    <property type="entry name" value="CoA-Trfase_III_dom3_sf"/>
</dbReference>
<dbReference type="PANTHER" id="PTHR48207:SF3">
    <property type="entry name" value="SUCCINATE--HYDROXYMETHYLGLUTARATE COA-TRANSFERASE"/>
    <property type="match status" value="1"/>
</dbReference>